<protein>
    <submittedName>
        <fullName evidence="2">Uncharacterized protein</fullName>
    </submittedName>
</protein>
<evidence type="ECO:0000313" key="2">
    <source>
        <dbReference type="EMBL" id="KAF1958422.1"/>
    </source>
</evidence>
<evidence type="ECO:0000313" key="3">
    <source>
        <dbReference type="Proteomes" id="UP000800035"/>
    </source>
</evidence>
<dbReference type="AlphaFoldDB" id="A0A6A5U3K5"/>
<keyword evidence="1" id="KW-0812">Transmembrane</keyword>
<evidence type="ECO:0000256" key="1">
    <source>
        <dbReference type="SAM" id="Phobius"/>
    </source>
</evidence>
<reference evidence="2" key="1">
    <citation type="journal article" date="2020" name="Stud. Mycol.">
        <title>101 Dothideomycetes genomes: a test case for predicting lifestyles and emergence of pathogens.</title>
        <authorList>
            <person name="Haridas S."/>
            <person name="Albert R."/>
            <person name="Binder M."/>
            <person name="Bloem J."/>
            <person name="Labutti K."/>
            <person name="Salamov A."/>
            <person name="Andreopoulos B."/>
            <person name="Baker S."/>
            <person name="Barry K."/>
            <person name="Bills G."/>
            <person name="Bluhm B."/>
            <person name="Cannon C."/>
            <person name="Castanera R."/>
            <person name="Culley D."/>
            <person name="Daum C."/>
            <person name="Ezra D."/>
            <person name="Gonzalez J."/>
            <person name="Henrissat B."/>
            <person name="Kuo A."/>
            <person name="Liang C."/>
            <person name="Lipzen A."/>
            <person name="Lutzoni F."/>
            <person name="Magnuson J."/>
            <person name="Mondo S."/>
            <person name="Nolan M."/>
            <person name="Ohm R."/>
            <person name="Pangilinan J."/>
            <person name="Park H.-J."/>
            <person name="Ramirez L."/>
            <person name="Alfaro M."/>
            <person name="Sun H."/>
            <person name="Tritt A."/>
            <person name="Yoshinaga Y."/>
            <person name="Zwiers L.-H."/>
            <person name="Turgeon B."/>
            <person name="Goodwin S."/>
            <person name="Spatafora J."/>
            <person name="Crous P."/>
            <person name="Grigoriev I."/>
        </authorList>
    </citation>
    <scope>NUCLEOTIDE SEQUENCE</scope>
    <source>
        <strain evidence="2">CBS 675.92</strain>
    </source>
</reference>
<sequence>MNALMRQRVVCFYSYGLTFFICRYWQGRVSRLLPSFLPSPIERWRHSCVCLYRVAEYCGCWDCLM</sequence>
<dbReference type="Proteomes" id="UP000800035">
    <property type="component" value="Unassembled WGS sequence"/>
</dbReference>
<accession>A0A6A5U3K5</accession>
<keyword evidence="1" id="KW-0472">Membrane</keyword>
<keyword evidence="3" id="KW-1185">Reference proteome</keyword>
<gene>
    <name evidence="2" type="ORF">CC80DRAFT_30483</name>
</gene>
<dbReference type="EMBL" id="ML976987">
    <property type="protein sequence ID" value="KAF1958422.1"/>
    <property type="molecule type" value="Genomic_DNA"/>
</dbReference>
<keyword evidence="1" id="KW-1133">Transmembrane helix</keyword>
<name>A0A6A5U3K5_9PLEO</name>
<organism evidence="2 3">
    <name type="scientific">Byssothecium circinans</name>
    <dbReference type="NCBI Taxonomy" id="147558"/>
    <lineage>
        <taxon>Eukaryota</taxon>
        <taxon>Fungi</taxon>
        <taxon>Dikarya</taxon>
        <taxon>Ascomycota</taxon>
        <taxon>Pezizomycotina</taxon>
        <taxon>Dothideomycetes</taxon>
        <taxon>Pleosporomycetidae</taxon>
        <taxon>Pleosporales</taxon>
        <taxon>Massarineae</taxon>
        <taxon>Massarinaceae</taxon>
        <taxon>Byssothecium</taxon>
    </lineage>
</organism>
<proteinExistence type="predicted"/>
<feature type="transmembrane region" description="Helical" evidence="1">
    <location>
        <begin position="9"/>
        <end position="26"/>
    </location>
</feature>